<dbReference type="PANTHER" id="PTHR47691:SF3">
    <property type="entry name" value="HTH-TYPE TRANSCRIPTIONAL REGULATOR RV0890C-RELATED"/>
    <property type="match status" value="1"/>
</dbReference>
<evidence type="ECO:0000256" key="1">
    <source>
        <dbReference type="PROSITE-ProRule" id="PRU00339"/>
    </source>
</evidence>
<dbReference type="SMART" id="SM00028">
    <property type="entry name" value="TPR"/>
    <property type="match status" value="7"/>
</dbReference>
<dbReference type="Gene3D" id="1.25.40.10">
    <property type="entry name" value="Tetratricopeptide repeat domain"/>
    <property type="match status" value="1"/>
</dbReference>
<dbReference type="InterPro" id="IPR011990">
    <property type="entry name" value="TPR-like_helical_dom_sf"/>
</dbReference>
<feature type="domain" description="Guanylate cyclase" evidence="3">
    <location>
        <begin position="7"/>
        <end position="118"/>
    </location>
</feature>
<dbReference type="GO" id="GO:0035556">
    <property type="term" value="P:intracellular signal transduction"/>
    <property type="evidence" value="ECO:0007669"/>
    <property type="project" value="InterPro"/>
</dbReference>
<dbReference type="CDD" id="cd07302">
    <property type="entry name" value="CHD"/>
    <property type="match status" value="1"/>
</dbReference>
<organism evidence="4 5">
    <name type="scientific">Fraserbacteria sp. (strain RBG_16_55_9)</name>
    <dbReference type="NCBI Taxonomy" id="1817864"/>
    <lineage>
        <taxon>Bacteria</taxon>
        <taxon>Candidatus Fraseribacteriota</taxon>
    </lineage>
</organism>
<dbReference type="GO" id="GO:0004016">
    <property type="term" value="F:adenylate cyclase activity"/>
    <property type="evidence" value="ECO:0007669"/>
    <property type="project" value="UniProtKB-ARBA"/>
</dbReference>
<evidence type="ECO:0000259" key="3">
    <source>
        <dbReference type="PROSITE" id="PS50125"/>
    </source>
</evidence>
<dbReference type="InterPro" id="IPR029787">
    <property type="entry name" value="Nucleotide_cyclase"/>
</dbReference>
<dbReference type="SUPFAM" id="SSF55073">
    <property type="entry name" value="Nucleotide cyclase"/>
    <property type="match status" value="1"/>
</dbReference>
<dbReference type="PRINTS" id="PR00364">
    <property type="entry name" value="DISEASERSIST"/>
</dbReference>
<dbReference type="PROSITE" id="PS50005">
    <property type="entry name" value="TPR"/>
    <property type="match status" value="2"/>
</dbReference>
<evidence type="ECO:0000256" key="2">
    <source>
        <dbReference type="SAM" id="Coils"/>
    </source>
</evidence>
<dbReference type="PROSITE" id="PS50125">
    <property type="entry name" value="GUANYLATE_CYCLASE_2"/>
    <property type="match status" value="1"/>
</dbReference>
<dbReference type="InterPro" id="IPR001054">
    <property type="entry name" value="A/G_cyclase"/>
</dbReference>
<proteinExistence type="predicted"/>
<dbReference type="Gene3D" id="3.40.50.300">
    <property type="entry name" value="P-loop containing nucleotide triphosphate hydrolases"/>
    <property type="match status" value="1"/>
</dbReference>
<name>A0A1F5UVC3_FRAXR</name>
<dbReference type="PANTHER" id="PTHR47691">
    <property type="entry name" value="REGULATOR-RELATED"/>
    <property type="match status" value="1"/>
</dbReference>
<dbReference type="GO" id="GO:0009190">
    <property type="term" value="P:cyclic nucleotide biosynthetic process"/>
    <property type="evidence" value="ECO:0007669"/>
    <property type="project" value="InterPro"/>
</dbReference>
<accession>A0A1F5UVC3</accession>
<gene>
    <name evidence="4" type="ORF">A2Z21_04725</name>
</gene>
<comment type="caution">
    <text evidence="4">The sequence shown here is derived from an EMBL/GenBank/DDBJ whole genome shotgun (WGS) entry which is preliminary data.</text>
</comment>
<dbReference type="STRING" id="1817864.A2Z21_04725"/>
<dbReference type="InterPro" id="IPR027417">
    <property type="entry name" value="P-loop_NTPase"/>
</dbReference>
<keyword evidence="2" id="KW-0175">Coiled coil</keyword>
<dbReference type="Pfam" id="PF13191">
    <property type="entry name" value="AAA_16"/>
    <property type="match status" value="1"/>
</dbReference>
<feature type="repeat" description="TPR" evidence="1">
    <location>
        <begin position="703"/>
        <end position="736"/>
    </location>
</feature>
<dbReference type="SUPFAM" id="SSF48452">
    <property type="entry name" value="TPR-like"/>
    <property type="match status" value="2"/>
</dbReference>
<feature type="repeat" description="TPR" evidence="1">
    <location>
        <begin position="743"/>
        <end position="776"/>
    </location>
</feature>
<dbReference type="SMART" id="SM00044">
    <property type="entry name" value="CYCc"/>
    <property type="match status" value="1"/>
</dbReference>
<dbReference type="Proteomes" id="UP000179157">
    <property type="component" value="Unassembled WGS sequence"/>
</dbReference>
<evidence type="ECO:0000313" key="4">
    <source>
        <dbReference type="EMBL" id="OGF55090.1"/>
    </source>
</evidence>
<dbReference type="InterPro" id="IPR019734">
    <property type="entry name" value="TPR_rpt"/>
</dbReference>
<feature type="coiled-coil region" evidence="2">
    <location>
        <begin position="587"/>
        <end position="614"/>
    </location>
</feature>
<dbReference type="AlphaFoldDB" id="A0A1F5UVC3"/>
<dbReference type="Gene3D" id="3.30.70.1230">
    <property type="entry name" value="Nucleotide cyclase"/>
    <property type="match status" value="1"/>
</dbReference>
<keyword evidence="1" id="KW-0802">TPR repeat</keyword>
<dbReference type="Pfam" id="PF13424">
    <property type="entry name" value="TPR_12"/>
    <property type="match status" value="3"/>
</dbReference>
<reference evidence="4 5" key="1">
    <citation type="journal article" date="2016" name="Nat. Commun.">
        <title>Thousands of microbial genomes shed light on interconnected biogeochemical processes in an aquifer system.</title>
        <authorList>
            <person name="Anantharaman K."/>
            <person name="Brown C.T."/>
            <person name="Hug L.A."/>
            <person name="Sharon I."/>
            <person name="Castelle C.J."/>
            <person name="Probst A.J."/>
            <person name="Thomas B.C."/>
            <person name="Singh A."/>
            <person name="Wilkins M.J."/>
            <person name="Karaoz U."/>
            <person name="Brodie E.L."/>
            <person name="Williams K.H."/>
            <person name="Hubbard S.S."/>
            <person name="Banfield J.F."/>
        </authorList>
    </citation>
    <scope>NUCLEOTIDE SEQUENCE [LARGE SCALE GENOMIC DNA]</scope>
    <source>
        <strain evidence="5">RBG_16_55_9</strain>
    </source>
</reference>
<sequence>MSGKPPAFMFTDIEGSTQLWEKHPDAMKRALVRHDAILEHHITHCGGRIIKHLGDGIYAVFENGDPIQCALDLQRQFQQEEREILRELRIRIAIHAGHAERRGDDYFGPVINRAARIMSTGWGGQVLLTPDAIEAYALPTGTTLQDLGTHVLKDLSEPQQIYGLLHPDLTLQEFPALRSLSARPHNLPIQSAAFIGREEELAEIADLLDDSGCRLLTLVGPGGTGKTRLALQAAAEKIEAFAQGVYFVPLAALSSKDALAFVVADALKFSFYSREDPEAQLVNYLREKQMLLILDNFEHLLEKAEFLAILLKAAPKVKLLVTSMERLNLQEERVLDIHGLKIPQGVEGIESYSAVQFFVQSAKRVDAGFSLSEEDKPHVVRICQLVEGMPLGIELAAAWVRLLPARDIAREIEQNLDFLATKLRNVQERHRSLRAVFEHSWKGLSEEEREVFQKLSIFRGGFAREAAQHLTGANLPLLSALMDKSLLRRSASGRYLVHELLRQYAEERLKESPQMYEQIHDGHGMYYADFLEQREEALTWARQQEALAEVQEELENVRESWSWAVEHGRQEALEKSLDSLYLFYDRRSRFREGMEALERAIIKLREDRNERQERAREIDLLLMKLLSRQGMFCYRLGLYERAQRLLEESLAASPKGDAPAERALSLNNLGLVAEAFGKYAEARRLYQESFSLRREIGDRWAMALSLNNLGNLAYRLGEYLEAKQLYQESLTMKREVGDRKGTAPSLNNLGNVALALGEYQEAKQLYQESIAIKREIGDQWGTGLSLNNLGQVSEALQEYAEAKQLYQESLSISREIGDRKGIASSLSNLGNETAALGEHAEAKRLYQESLAIRKEIGDRLGMVYCLISLGENAIDLGDEQAAKSCLHEALRAALAIQVIPATLAGLGEVAKLSSHAGKAEQAVEVLALILSHPASPKRAKEKAERLLARLESELPPDVIAGAQARGRERKLEEVAEEVLREP</sequence>
<dbReference type="Pfam" id="PF00211">
    <property type="entry name" value="Guanylate_cyc"/>
    <property type="match status" value="1"/>
</dbReference>
<dbReference type="SUPFAM" id="SSF52540">
    <property type="entry name" value="P-loop containing nucleoside triphosphate hydrolases"/>
    <property type="match status" value="1"/>
</dbReference>
<protein>
    <recommendedName>
        <fullName evidence="3">Guanylate cyclase domain-containing protein</fullName>
    </recommendedName>
</protein>
<evidence type="ECO:0000313" key="5">
    <source>
        <dbReference type="Proteomes" id="UP000179157"/>
    </source>
</evidence>
<dbReference type="EMBL" id="MFGX01000064">
    <property type="protein sequence ID" value="OGF55090.1"/>
    <property type="molecule type" value="Genomic_DNA"/>
</dbReference>
<dbReference type="InterPro" id="IPR041664">
    <property type="entry name" value="AAA_16"/>
</dbReference>